<dbReference type="Ensembl" id="ENSCINT00000033615.1">
    <property type="protein sequence ID" value="ENSCINP00000032295.1"/>
    <property type="gene ID" value="ENSCING00000024662.1"/>
</dbReference>
<reference evidence="6" key="2">
    <citation type="journal article" date="2008" name="Genome Biol.">
        <title>Improved genome assembly and evidence-based global gene model set for the chordate Ciona intestinalis: new insight into intron and operon populations.</title>
        <authorList>
            <person name="Satou Y."/>
            <person name="Mineta K."/>
            <person name="Ogasawara M."/>
            <person name="Sasakura Y."/>
            <person name="Shoguchi E."/>
            <person name="Ueno K."/>
            <person name="Yamada L."/>
            <person name="Matsumoto J."/>
            <person name="Wasserscheid J."/>
            <person name="Dewar K."/>
            <person name="Wiley G.B."/>
            <person name="Macmil S.L."/>
            <person name="Roe B.A."/>
            <person name="Zeller R.W."/>
            <person name="Hastings K.E."/>
            <person name="Lemaire P."/>
            <person name="Lindquist E."/>
            <person name="Endo T."/>
            <person name="Hotta K."/>
            <person name="Inaba K."/>
        </authorList>
    </citation>
    <scope>NUCLEOTIDE SEQUENCE [LARGE SCALE GENOMIC DNA]</scope>
    <source>
        <strain evidence="6">wild type</strain>
    </source>
</reference>
<reference evidence="7" key="1">
    <citation type="journal article" date="2002" name="Science">
        <title>The draft genome of Ciona intestinalis: insights into chordate and vertebrate origins.</title>
        <authorList>
            <person name="Dehal P."/>
            <person name="Satou Y."/>
            <person name="Campbell R.K."/>
            <person name="Chapman J."/>
            <person name="Degnan B."/>
            <person name="De Tomaso A."/>
            <person name="Davidson B."/>
            <person name="Di Gregorio A."/>
            <person name="Gelpke M."/>
            <person name="Goodstein D.M."/>
            <person name="Harafuji N."/>
            <person name="Hastings K.E."/>
            <person name="Ho I."/>
            <person name="Hotta K."/>
            <person name="Huang W."/>
            <person name="Kawashima T."/>
            <person name="Lemaire P."/>
            <person name="Martinez D."/>
            <person name="Meinertzhagen I.A."/>
            <person name="Necula S."/>
            <person name="Nonaka M."/>
            <person name="Putnam N."/>
            <person name="Rash S."/>
            <person name="Saiga H."/>
            <person name="Satake M."/>
            <person name="Terry A."/>
            <person name="Yamada L."/>
            <person name="Wang H.G."/>
            <person name="Awazu S."/>
            <person name="Azumi K."/>
            <person name="Boore J."/>
            <person name="Branno M."/>
            <person name="Chin-Bow S."/>
            <person name="DeSantis R."/>
            <person name="Doyle S."/>
            <person name="Francino P."/>
            <person name="Keys D.N."/>
            <person name="Haga S."/>
            <person name="Hayashi H."/>
            <person name="Hino K."/>
            <person name="Imai K.S."/>
            <person name="Inaba K."/>
            <person name="Kano S."/>
            <person name="Kobayashi K."/>
            <person name="Kobayashi M."/>
            <person name="Lee B.I."/>
            <person name="Makabe K.W."/>
            <person name="Manohar C."/>
            <person name="Matassi G."/>
            <person name="Medina M."/>
            <person name="Mochizuki Y."/>
            <person name="Mount S."/>
            <person name="Morishita T."/>
            <person name="Miura S."/>
            <person name="Nakayama A."/>
            <person name="Nishizaka S."/>
            <person name="Nomoto H."/>
            <person name="Ohta F."/>
            <person name="Oishi K."/>
            <person name="Rigoutsos I."/>
            <person name="Sano M."/>
            <person name="Sasaki A."/>
            <person name="Sasakura Y."/>
            <person name="Shoguchi E."/>
            <person name="Shin-i T."/>
            <person name="Spagnuolo A."/>
            <person name="Stainier D."/>
            <person name="Suzuki M.M."/>
            <person name="Tassy O."/>
            <person name="Takatori N."/>
            <person name="Tokuoka M."/>
            <person name="Yagi K."/>
            <person name="Yoshizaki F."/>
            <person name="Wada S."/>
            <person name="Zhang C."/>
            <person name="Hyatt P.D."/>
            <person name="Larimer F."/>
            <person name="Detter C."/>
            <person name="Doggett N."/>
            <person name="Glavina T."/>
            <person name="Hawkins T."/>
            <person name="Richardson P."/>
            <person name="Lucas S."/>
            <person name="Kohara Y."/>
            <person name="Levine M."/>
            <person name="Satoh N."/>
            <person name="Rokhsar D.S."/>
        </authorList>
    </citation>
    <scope>NUCLEOTIDE SEQUENCE [LARGE SCALE GENOMIC DNA]</scope>
</reference>
<reference evidence="6" key="3">
    <citation type="submission" date="2025-08" db="UniProtKB">
        <authorList>
            <consortium name="Ensembl"/>
        </authorList>
    </citation>
    <scope>IDENTIFICATION</scope>
</reference>
<evidence type="ECO:0000256" key="4">
    <source>
        <dbReference type="ARBA" id="ARBA00023136"/>
    </source>
</evidence>
<dbReference type="InterPro" id="IPR005178">
    <property type="entry name" value="Ostalpha/TMEM184C"/>
</dbReference>
<dbReference type="HOGENOM" id="CLU_1997606_0_0_1"/>
<reference evidence="6" key="4">
    <citation type="submission" date="2025-09" db="UniProtKB">
        <authorList>
            <consortium name="Ensembl"/>
        </authorList>
    </citation>
    <scope>IDENTIFICATION</scope>
</reference>
<evidence type="ECO:0000256" key="3">
    <source>
        <dbReference type="ARBA" id="ARBA00022989"/>
    </source>
</evidence>
<keyword evidence="4 5" id="KW-0472">Membrane</keyword>
<proteinExistence type="predicted"/>
<keyword evidence="3 5" id="KW-1133">Transmembrane helix</keyword>
<evidence type="ECO:0000313" key="6">
    <source>
        <dbReference type="Ensembl" id="ENSCINP00000032295.1"/>
    </source>
</evidence>
<evidence type="ECO:0000256" key="2">
    <source>
        <dbReference type="ARBA" id="ARBA00022692"/>
    </source>
</evidence>
<dbReference type="Pfam" id="PF03619">
    <property type="entry name" value="Solute_trans_a"/>
    <property type="match status" value="1"/>
</dbReference>
<dbReference type="AlphaFoldDB" id="H2XRL1"/>
<keyword evidence="7" id="KW-1185">Reference proteome</keyword>
<evidence type="ECO:0000313" key="7">
    <source>
        <dbReference type="Proteomes" id="UP000008144"/>
    </source>
</evidence>
<dbReference type="PANTHER" id="PTHR23423">
    <property type="entry name" value="ORGANIC SOLUTE TRANSPORTER-RELATED"/>
    <property type="match status" value="1"/>
</dbReference>
<feature type="transmembrane region" description="Helical" evidence="5">
    <location>
        <begin position="49"/>
        <end position="68"/>
    </location>
</feature>
<dbReference type="Proteomes" id="UP000008144">
    <property type="component" value="Chromosome 11"/>
</dbReference>
<keyword evidence="2 5" id="KW-0812">Transmembrane</keyword>
<evidence type="ECO:0000256" key="5">
    <source>
        <dbReference type="SAM" id="Phobius"/>
    </source>
</evidence>
<name>H2XRL1_CIOIN</name>
<protein>
    <submittedName>
        <fullName evidence="6">Uncharacterized protein</fullName>
    </submittedName>
</protein>
<accession>H2XRL1</accession>
<dbReference type="GO" id="GO:0016020">
    <property type="term" value="C:membrane"/>
    <property type="evidence" value="ECO:0007669"/>
    <property type="project" value="UniProtKB-SubCell"/>
</dbReference>
<sequence>MCFMLELMQENQPNECETVSLAATPLACCCWLCCPRVKVSKTFILGIKFGVYQAVVLRPLLAFIETILWSNGFLKFGVETKAGQVIELVNGISILFAMYASVLMFYASKNSTSQFFINAKFICIQ</sequence>
<evidence type="ECO:0000256" key="1">
    <source>
        <dbReference type="ARBA" id="ARBA00004141"/>
    </source>
</evidence>
<comment type="subcellular location">
    <subcellularLocation>
        <location evidence="1">Membrane</location>
        <topology evidence="1">Multi-pass membrane protein</topology>
    </subcellularLocation>
</comment>
<dbReference type="InParanoid" id="H2XRL1"/>
<feature type="transmembrane region" description="Helical" evidence="5">
    <location>
        <begin position="88"/>
        <end position="107"/>
    </location>
</feature>
<dbReference type="EMBL" id="EAAA01000742">
    <property type="status" value="NOT_ANNOTATED_CDS"/>
    <property type="molecule type" value="Genomic_DNA"/>
</dbReference>
<organism evidence="6 7">
    <name type="scientific">Ciona intestinalis</name>
    <name type="common">Transparent sea squirt</name>
    <name type="synonym">Ascidia intestinalis</name>
    <dbReference type="NCBI Taxonomy" id="7719"/>
    <lineage>
        <taxon>Eukaryota</taxon>
        <taxon>Metazoa</taxon>
        <taxon>Chordata</taxon>
        <taxon>Tunicata</taxon>
        <taxon>Ascidiacea</taxon>
        <taxon>Phlebobranchia</taxon>
        <taxon>Cionidae</taxon>
        <taxon>Ciona</taxon>
    </lineage>
</organism>